<name>A0A1M6B102_9FLAO</name>
<evidence type="ECO:0000313" key="1">
    <source>
        <dbReference type="EMBL" id="SHI42434.1"/>
    </source>
</evidence>
<dbReference type="Proteomes" id="UP000184432">
    <property type="component" value="Unassembled WGS sequence"/>
</dbReference>
<dbReference type="RefSeq" id="WP_170864535.1">
    <property type="nucleotide sequence ID" value="NZ_FQYP01000001.1"/>
</dbReference>
<evidence type="ECO:0000313" key="2">
    <source>
        <dbReference type="Proteomes" id="UP000184432"/>
    </source>
</evidence>
<gene>
    <name evidence="1" type="ORF">SAMN04488508_101576</name>
</gene>
<protein>
    <submittedName>
        <fullName evidence="1">Uncharacterized protein</fullName>
    </submittedName>
</protein>
<reference evidence="2" key="1">
    <citation type="submission" date="2016-11" db="EMBL/GenBank/DDBJ databases">
        <authorList>
            <person name="Varghese N."/>
            <person name="Submissions S."/>
        </authorList>
    </citation>
    <scope>NUCLEOTIDE SEQUENCE [LARGE SCALE GENOMIC DNA]</scope>
    <source>
        <strain evidence="2">DSM 22623</strain>
    </source>
</reference>
<sequence>MSYKNGIALETKTSKKLRNEIDRWKNQQKARKCTDFSDMSYWEIKTTNTAL</sequence>
<organism evidence="1 2">
    <name type="scientific">Aquimarina spongiae</name>
    <dbReference type="NCBI Taxonomy" id="570521"/>
    <lineage>
        <taxon>Bacteria</taxon>
        <taxon>Pseudomonadati</taxon>
        <taxon>Bacteroidota</taxon>
        <taxon>Flavobacteriia</taxon>
        <taxon>Flavobacteriales</taxon>
        <taxon>Flavobacteriaceae</taxon>
        <taxon>Aquimarina</taxon>
    </lineage>
</organism>
<dbReference type="EMBL" id="FQYP01000001">
    <property type="protein sequence ID" value="SHI42434.1"/>
    <property type="molecule type" value="Genomic_DNA"/>
</dbReference>
<accession>A0A1M6B102</accession>
<keyword evidence="2" id="KW-1185">Reference proteome</keyword>
<proteinExistence type="predicted"/>
<dbReference type="AlphaFoldDB" id="A0A1M6B102"/>